<organism evidence="26 27">
    <name type="scientific">Marilutibacter alkalisoli</name>
    <dbReference type="NCBI Taxonomy" id="2591633"/>
    <lineage>
        <taxon>Bacteria</taxon>
        <taxon>Pseudomonadati</taxon>
        <taxon>Pseudomonadota</taxon>
        <taxon>Gammaproteobacteria</taxon>
        <taxon>Lysobacterales</taxon>
        <taxon>Lysobacteraceae</taxon>
        <taxon>Marilutibacter</taxon>
    </lineage>
</organism>
<dbReference type="InterPro" id="IPR013221">
    <property type="entry name" value="Mur_ligase_cen"/>
</dbReference>
<comment type="cofactor">
    <cofactor evidence="1">
        <name>Mg(2+)</name>
        <dbReference type="ChEBI" id="CHEBI:18420"/>
    </cofactor>
</comment>
<sequence>MSRTLPEWLDYIEQQHPKSIDMGLDRVREVAGRMSLGRPARQVVTVGGTNGKGSTVAFIEAIARAAGWRVGAYTSPHLLAFNERVRIEGVDADDTALVEAFEAVEAARGGTTLTYFEYATLAALRLFERADLDLAILEVGLGGRLDATNMIDPDVAVITTVDVDHQDWLGGDRETIGVEKAGIARAWKPLVLGDDDPPSSVLRHAYAIGASAIRIGCDFFIDLPDEGNPSTWHWREIGCELALPMPLLSAPVQLRNAATAIAALRALESPPSAQAVAEGVAQAAVAGRLQRFERDGVAVLVDVGHNPQAAGAVAEWLQAHPVPGRTLAVYAALDDKDAAGVVAALADCIDGWHLAGLEGVGPRGGSAAALAARLAGTAAEGGQPHVDVASAIRVACDEAGIHDRILVFGSFHTAAAALGVLA</sequence>
<dbReference type="PROSITE" id="PS01012">
    <property type="entry name" value="FOLYLPOLYGLU_SYNT_2"/>
    <property type="match status" value="1"/>
</dbReference>
<evidence type="ECO:0000313" key="26">
    <source>
        <dbReference type="EMBL" id="QDH69525.1"/>
    </source>
</evidence>
<dbReference type="Gene3D" id="3.90.190.20">
    <property type="entry name" value="Mur ligase, C-terminal domain"/>
    <property type="match status" value="1"/>
</dbReference>
<dbReference type="Gene3D" id="3.40.1190.10">
    <property type="entry name" value="Mur-like, catalytic domain"/>
    <property type="match status" value="1"/>
</dbReference>
<evidence type="ECO:0000259" key="24">
    <source>
        <dbReference type="Pfam" id="PF02875"/>
    </source>
</evidence>
<dbReference type="InterPro" id="IPR004101">
    <property type="entry name" value="Mur_ligase_C"/>
</dbReference>
<dbReference type="InterPro" id="IPR001645">
    <property type="entry name" value="Folylpolyglutamate_synth"/>
</dbReference>
<keyword evidence="15" id="KW-0289">Folate biosynthesis</keyword>
<comment type="similarity">
    <text evidence="5 23">Belongs to the folylpolyglutamate synthase family.</text>
</comment>
<evidence type="ECO:0000256" key="19">
    <source>
        <dbReference type="ARBA" id="ARBA00047493"/>
    </source>
</evidence>
<evidence type="ECO:0000256" key="20">
    <source>
        <dbReference type="ARBA" id="ARBA00047808"/>
    </source>
</evidence>
<dbReference type="Proteomes" id="UP000317199">
    <property type="component" value="Chromosome"/>
</dbReference>
<evidence type="ECO:0000256" key="2">
    <source>
        <dbReference type="ARBA" id="ARBA00002714"/>
    </source>
</evidence>
<evidence type="ECO:0000256" key="5">
    <source>
        <dbReference type="ARBA" id="ARBA00008276"/>
    </source>
</evidence>
<evidence type="ECO:0000256" key="4">
    <source>
        <dbReference type="ARBA" id="ARBA00005150"/>
    </source>
</evidence>
<dbReference type="AlphaFoldDB" id="A0A514BQE1"/>
<comment type="catalytic activity">
    <reaction evidence="20">
        <text>10-formyltetrahydrofolyl-(gamma-L-Glu)(n) + L-glutamate + ATP = 10-formyltetrahydrofolyl-(gamma-L-Glu)(n+1) + ADP + phosphate + H(+)</text>
        <dbReference type="Rhea" id="RHEA:51904"/>
        <dbReference type="Rhea" id="RHEA-COMP:13088"/>
        <dbReference type="Rhea" id="RHEA-COMP:14300"/>
        <dbReference type="ChEBI" id="CHEBI:15378"/>
        <dbReference type="ChEBI" id="CHEBI:29985"/>
        <dbReference type="ChEBI" id="CHEBI:30616"/>
        <dbReference type="ChEBI" id="CHEBI:43474"/>
        <dbReference type="ChEBI" id="CHEBI:134413"/>
        <dbReference type="ChEBI" id="CHEBI:456216"/>
        <dbReference type="EC" id="6.3.2.17"/>
    </reaction>
</comment>
<dbReference type="SUPFAM" id="SSF53244">
    <property type="entry name" value="MurD-like peptide ligases, peptide-binding domain"/>
    <property type="match status" value="1"/>
</dbReference>
<comment type="function">
    <text evidence="2">Functions in two distinct reactions of the de novo folate biosynthetic pathway. Catalyzes the addition of a glutamate residue to dihydropteroate (7,8-dihydropteroate or H2Pte) to form dihydrofolate (7,8-dihydrofolate monoglutamate or H2Pte-Glu). Also catalyzes successive additions of L-glutamate to tetrahydrofolate or 10-formyltetrahydrofolate or 5,10-methylenetetrahydrofolate, leading to folylpolyglutamate derivatives.</text>
</comment>
<dbReference type="RefSeq" id="WP_141622866.1">
    <property type="nucleotide sequence ID" value="NZ_CP041242.1"/>
</dbReference>
<dbReference type="EC" id="6.3.2.17" evidence="8"/>
<comment type="catalytic activity">
    <reaction evidence="21">
        <text>(6R)-5,10-methylenetetrahydrofolyl-(gamma-L-Glu)(n) + L-glutamate + ATP = (6R)-5,10-methylenetetrahydrofolyl-(gamma-L-Glu)(n+1) + ADP + phosphate + H(+)</text>
        <dbReference type="Rhea" id="RHEA:51912"/>
        <dbReference type="Rhea" id="RHEA-COMP:13257"/>
        <dbReference type="Rhea" id="RHEA-COMP:13258"/>
        <dbReference type="ChEBI" id="CHEBI:15378"/>
        <dbReference type="ChEBI" id="CHEBI:29985"/>
        <dbReference type="ChEBI" id="CHEBI:30616"/>
        <dbReference type="ChEBI" id="CHEBI:43474"/>
        <dbReference type="ChEBI" id="CHEBI:136572"/>
        <dbReference type="ChEBI" id="CHEBI:456216"/>
        <dbReference type="EC" id="6.3.2.17"/>
    </reaction>
</comment>
<evidence type="ECO:0000256" key="10">
    <source>
        <dbReference type="ARBA" id="ARBA00022598"/>
    </source>
</evidence>
<comment type="catalytic activity">
    <reaction evidence="19">
        <text>(6S)-5,6,7,8-tetrahydrofolyl-(gamma-L-Glu)(n) + L-glutamate + ATP = (6S)-5,6,7,8-tetrahydrofolyl-(gamma-L-Glu)(n+1) + ADP + phosphate + H(+)</text>
        <dbReference type="Rhea" id="RHEA:10580"/>
        <dbReference type="Rhea" id="RHEA-COMP:14738"/>
        <dbReference type="Rhea" id="RHEA-COMP:14740"/>
        <dbReference type="ChEBI" id="CHEBI:15378"/>
        <dbReference type="ChEBI" id="CHEBI:29985"/>
        <dbReference type="ChEBI" id="CHEBI:30616"/>
        <dbReference type="ChEBI" id="CHEBI:43474"/>
        <dbReference type="ChEBI" id="CHEBI:141005"/>
        <dbReference type="ChEBI" id="CHEBI:456216"/>
        <dbReference type="EC" id="6.3.2.17"/>
    </reaction>
</comment>
<dbReference type="KEGG" id="lyj:FKV23_05040"/>
<gene>
    <name evidence="26" type="primary">folC</name>
    <name evidence="26" type="ORF">FKV23_05040</name>
</gene>
<evidence type="ECO:0000256" key="13">
    <source>
        <dbReference type="ARBA" id="ARBA00022840"/>
    </source>
</evidence>
<keyword evidence="12 23" id="KW-0547">Nucleotide-binding</keyword>
<evidence type="ECO:0000256" key="9">
    <source>
        <dbReference type="ARBA" id="ARBA00019357"/>
    </source>
</evidence>
<comment type="pathway">
    <text evidence="4">Cofactor biosynthesis; tetrahydrofolylpolyglutamate biosynthesis.</text>
</comment>
<protein>
    <recommendedName>
        <fullName evidence="9">Dihydrofolate synthase/folylpolyglutamate synthase</fullName>
        <ecNumber evidence="7">6.3.2.12</ecNumber>
        <ecNumber evidence="8">6.3.2.17</ecNumber>
    </recommendedName>
    <alternativeName>
        <fullName evidence="18">Folylpoly-gamma-glutamate synthetase-dihydrofolate synthetase</fullName>
    </alternativeName>
    <alternativeName>
        <fullName evidence="16">Folylpolyglutamate synthetase</fullName>
    </alternativeName>
    <alternativeName>
        <fullName evidence="17">Tetrahydrofolylpolyglutamate synthase</fullName>
    </alternativeName>
</protein>
<evidence type="ECO:0000256" key="16">
    <source>
        <dbReference type="ARBA" id="ARBA00030048"/>
    </source>
</evidence>
<evidence type="ECO:0000256" key="14">
    <source>
        <dbReference type="ARBA" id="ARBA00022842"/>
    </source>
</evidence>
<evidence type="ECO:0000256" key="23">
    <source>
        <dbReference type="PIRNR" id="PIRNR001563"/>
    </source>
</evidence>
<dbReference type="UniPathway" id="UPA00077">
    <property type="reaction ID" value="UER00157"/>
</dbReference>
<comment type="pathway">
    <text evidence="3">Cofactor biosynthesis; tetrahydrofolate biosynthesis; 7,8-dihydrofolate from 2-amino-4-hydroxy-6-hydroxymethyl-7,8-dihydropteridine diphosphate and 4-aminobenzoate: step 2/2.</text>
</comment>
<dbReference type="GO" id="GO:0046656">
    <property type="term" value="P:folic acid biosynthetic process"/>
    <property type="evidence" value="ECO:0007669"/>
    <property type="project" value="UniProtKB-KW"/>
</dbReference>
<dbReference type="PANTHER" id="PTHR11136:SF0">
    <property type="entry name" value="DIHYDROFOLATE SYNTHETASE-RELATED"/>
    <property type="match status" value="1"/>
</dbReference>
<dbReference type="GO" id="GO:0046872">
    <property type="term" value="F:metal ion binding"/>
    <property type="evidence" value="ECO:0007669"/>
    <property type="project" value="UniProtKB-KW"/>
</dbReference>
<dbReference type="EC" id="6.3.2.12" evidence="7"/>
<evidence type="ECO:0000256" key="15">
    <source>
        <dbReference type="ARBA" id="ARBA00022909"/>
    </source>
</evidence>
<evidence type="ECO:0000259" key="25">
    <source>
        <dbReference type="Pfam" id="PF08245"/>
    </source>
</evidence>
<dbReference type="InterPro" id="IPR018109">
    <property type="entry name" value="Folylpolyglutamate_synth_CS"/>
</dbReference>
<dbReference type="EMBL" id="CP041242">
    <property type="protein sequence ID" value="QDH69525.1"/>
    <property type="molecule type" value="Genomic_DNA"/>
</dbReference>
<keyword evidence="14" id="KW-0460">Magnesium</keyword>
<comment type="catalytic activity">
    <reaction evidence="22">
        <text>7,8-dihydropteroate + L-glutamate + ATP = 7,8-dihydrofolate + ADP + phosphate + H(+)</text>
        <dbReference type="Rhea" id="RHEA:23584"/>
        <dbReference type="ChEBI" id="CHEBI:15378"/>
        <dbReference type="ChEBI" id="CHEBI:17839"/>
        <dbReference type="ChEBI" id="CHEBI:29985"/>
        <dbReference type="ChEBI" id="CHEBI:30616"/>
        <dbReference type="ChEBI" id="CHEBI:43474"/>
        <dbReference type="ChEBI" id="CHEBI:57451"/>
        <dbReference type="ChEBI" id="CHEBI:456216"/>
        <dbReference type="EC" id="6.3.2.12"/>
    </reaction>
</comment>
<dbReference type="SUPFAM" id="SSF53623">
    <property type="entry name" value="MurD-like peptide ligases, catalytic domain"/>
    <property type="match status" value="1"/>
</dbReference>
<evidence type="ECO:0000256" key="12">
    <source>
        <dbReference type="ARBA" id="ARBA00022741"/>
    </source>
</evidence>
<dbReference type="FunFam" id="3.40.1190.10:FF:000004">
    <property type="entry name" value="Dihydrofolate synthase/folylpolyglutamate synthase"/>
    <property type="match status" value="1"/>
</dbReference>
<accession>A0A514BQE1</accession>
<keyword evidence="13 23" id="KW-0067">ATP-binding</keyword>
<evidence type="ECO:0000256" key="1">
    <source>
        <dbReference type="ARBA" id="ARBA00001946"/>
    </source>
</evidence>
<dbReference type="GO" id="GO:0046654">
    <property type="term" value="P:tetrahydrofolate biosynthetic process"/>
    <property type="evidence" value="ECO:0007669"/>
    <property type="project" value="UniProtKB-UniPathway"/>
</dbReference>
<evidence type="ECO:0000256" key="17">
    <source>
        <dbReference type="ARBA" id="ARBA00030592"/>
    </source>
</evidence>
<dbReference type="PANTHER" id="PTHR11136">
    <property type="entry name" value="FOLYLPOLYGLUTAMATE SYNTHASE-RELATED"/>
    <property type="match status" value="1"/>
</dbReference>
<dbReference type="GO" id="GO:0004326">
    <property type="term" value="F:tetrahydrofolylpolyglutamate synthase activity"/>
    <property type="evidence" value="ECO:0007669"/>
    <property type="project" value="UniProtKB-EC"/>
</dbReference>
<evidence type="ECO:0000256" key="22">
    <source>
        <dbReference type="ARBA" id="ARBA00049161"/>
    </source>
</evidence>
<dbReference type="Pfam" id="PF08245">
    <property type="entry name" value="Mur_ligase_M"/>
    <property type="match status" value="1"/>
</dbReference>
<evidence type="ECO:0000256" key="3">
    <source>
        <dbReference type="ARBA" id="ARBA00004799"/>
    </source>
</evidence>
<reference evidence="26 27" key="1">
    <citation type="submission" date="2019-06" db="EMBL/GenBank/DDBJ databases">
        <title>Lysobacter alkalisoli sp. nov. isolated from saline-alkali soil.</title>
        <authorList>
            <person name="Sun J.-Q."/>
            <person name="Xu L."/>
        </authorList>
    </citation>
    <scope>NUCLEOTIDE SEQUENCE [LARGE SCALE GENOMIC DNA]</scope>
    <source>
        <strain evidence="26 27">SJ-36</strain>
    </source>
</reference>
<name>A0A514BQE1_9GAMM</name>
<keyword evidence="10 23" id="KW-0436">Ligase</keyword>
<feature type="domain" description="Mur ligase central" evidence="25">
    <location>
        <begin position="46"/>
        <end position="217"/>
    </location>
</feature>
<comment type="subunit">
    <text evidence="6">Monomer.</text>
</comment>
<dbReference type="Pfam" id="PF02875">
    <property type="entry name" value="Mur_ligase_C"/>
    <property type="match status" value="1"/>
</dbReference>
<feature type="domain" description="Mur ligase C-terminal" evidence="24">
    <location>
        <begin position="287"/>
        <end position="411"/>
    </location>
</feature>
<evidence type="ECO:0000313" key="27">
    <source>
        <dbReference type="Proteomes" id="UP000317199"/>
    </source>
</evidence>
<dbReference type="GO" id="GO:0005524">
    <property type="term" value="F:ATP binding"/>
    <property type="evidence" value="ECO:0007669"/>
    <property type="project" value="UniProtKB-KW"/>
</dbReference>
<keyword evidence="11" id="KW-0479">Metal-binding</keyword>
<evidence type="ECO:0000256" key="7">
    <source>
        <dbReference type="ARBA" id="ARBA00013023"/>
    </source>
</evidence>
<dbReference type="PIRSF" id="PIRSF001563">
    <property type="entry name" value="Folylpolyglu_synth"/>
    <property type="match status" value="1"/>
</dbReference>
<dbReference type="OrthoDB" id="9809356at2"/>
<dbReference type="InterPro" id="IPR036615">
    <property type="entry name" value="Mur_ligase_C_dom_sf"/>
</dbReference>
<keyword evidence="27" id="KW-1185">Reference proteome</keyword>
<dbReference type="InterPro" id="IPR036565">
    <property type="entry name" value="Mur-like_cat_sf"/>
</dbReference>
<evidence type="ECO:0000256" key="8">
    <source>
        <dbReference type="ARBA" id="ARBA00013025"/>
    </source>
</evidence>
<dbReference type="GO" id="GO:0008841">
    <property type="term" value="F:dihydrofolate synthase activity"/>
    <property type="evidence" value="ECO:0007669"/>
    <property type="project" value="UniProtKB-EC"/>
</dbReference>
<evidence type="ECO:0000256" key="18">
    <source>
        <dbReference type="ARBA" id="ARBA00032510"/>
    </source>
</evidence>
<evidence type="ECO:0000256" key="21">
    <source>
        <dbReference type="ARBA" id="ARBA00049035"/>
    </source>
</evidence>
<dbReference type="NCBIfam" id="TIGR01499">
    <property type="entry name" value="folC"/>
    <property type="match status" value="1"/>
</dbReference>
<proteinExistence type="inferred from homology"/>
<evidence type="ECO:0000256" key="11">
    <source>
        <dbReference type="ARBA" id="ARBA00022723"/>
    </source>
</evidence>
<evidence type="ECO:0000256" key="6">
    <source>
        <dbReference type="ARBA" id="ARBA00011245"/>
    </source>
</evidence>
<dbReference type="GO" id="GO:0005737">
    <property type="term" value="C:cytoplasm"/>
    <property type="evidence" value="ECO:0007669"/>
    <property type="project" value="TreeGrafter"/>
</dbReference>
<dbReference type="NCBIfam" id="NF008101">
    <property type="entry name" value="PRK10846.1"/>
    <property type="match status" value="1"/>
</dbReference>